<evidence type="ECO:0000313" key="3">
    <source>
        <dbReference type="Proteomes" id="UP001195483"/>
    </source>
</evidence>
<reference evidence="2" key="3">
    <citation type="submission" date="2023-05" db="EMBL/GenBank/DDBJ databases">
        <authorList>
            <person name="Smith C.H."/>
        </authorList>
    </citation>
    <scope>NUCLEOTIDE SEQUENCE</scope>
    <source>
        <strain evidence="2">CHS0354</strain>
        <tissue evidence="2">Mantle</tissue>
    </source>
</reference>
<dbReference type="EMBL" id="JAEAOA010000631">
    <property type="protein sequence ID" value="KAK3589349.1"/>
    <property type="molecule type" value="Genomic_DNA"/>
</dbReference>
<organism evidence="2 3">
    <name type="scientific">Potamilus streckersoni</name>
    <dbReference type="NCBI Taxonomy" id="2493646"/>
    <lineage>
        <taxon>Eukaryota</taxon>
        <taxon>Metazoa</taxon>
        <taxon>Spiralia</taxon>
        <taxon>Lophotrochozoa</taxon>
        <taxon>Mollusca</taxon>
        <taxon>Bivalvia</taxon>
        <taxon>Autobranchia</taxon>
        <taxon>Heteroconchia</taxon>
        <taxon>Palaeoheterodonta</taxon>
        <taxon>Unionida</taxon>
        <taxon>Unionoidea</taxon>
        <taxon>Unionidae</taxon>
        <taxon>Ambleminae</taxon>
        <taxon>Lampsilini</taxon>
        <taxon>Potamilus</taxon>
    </lineage>
</organism>
<keyword evidence="1" id="KW-1133">Transmembrane helix</keyword>
<dbReference type="Pfam" id="PF09777">
    <property type="entry name" value="OSTMP1"/>
    <property type="match status" value="1"/>
</dbReference>
<keyword evidence="1" id="KW-0812">Transmembrane</keyword>
<dbReference type="AlphaFoldDB" id="A0AAE0VTA0"/>
<protein>
    <submittedName>
        <fullName evidence="2">Uncharacterized protein</fullName>
    </submittedName>
</protein>
<dbReference type="InterPro" id="IPR019172">
    <property type="entry name" value="Osteopetrosis-assoc_TM_1"/>
</dbReference>
<accession>A0AAE0VTA0</accession>
<feature type="transmembrane region" description="Helical" evidence="1">
    <location>
        <begin position="20"/>
        <end position="42"/>
    </location>
</feature>
<evidence type="ECO:0000256" key="1">
    <source>
        <dbReference type="SAM" id="Phobius"/>
    </source>
</evidence>
<reference evidence="2" key="1">
    <citation type="journal article" date="2021" name="Genome Biol. Evol.">
        <title>A High-Quality Reference Genome for a Parasitic Bivalve with Doubly Uniparental Inheritance (Bivalvia: Unionida).</title>
        <authorList>
            <person name="Smith C.H."/>
        </authorList>
    </citation>
    <scope>NUCLEOTIDE SEQUENCE</scope>
    <source>
        <strain evidence="2">CHS0354</strain>
    </source>
</reference>
<reference evidence="2" key="2">
    <citation type="journal article" date="2021" name="Genome Biol. Evol.">
        <title>Developing a high-quality reference genome for a parasitic bivalve with doubly uniparental inheritance (Bivalvia: Unionida).</title>
        <authorList>
            <person name="Smith C.H."/>
        </authorList>
    </citation>
    <scope>NUCLEOTIDE SEQUENCE</scope>
    <source>
        <strain evidence="2">CHS0354</strain>
        <tissue evidence="2">Mantle</tissue>
    </source>
</reference>
<comment type="caution">
    <text evidence="2">The sequence shown here is derived from an EMBL/GenBank/DDBJ whole genome shotgun (WGS) entry which is preliminary data.</text>
</comment>
<dbReference type="Proteomes" id="UP001195483">
    <property type="component" value="Unassembled WGS sequence"/>
</dbReference>
<sequence>MNYTRLMWGDELGCTYIPRLIGPIILIAVVFFFLPFIFYGSLKFYGTKKEKKLMKQKRLTTSKTKLDGFVGNGAKAVLLENEETPASVQEDTRHLS</sequence>
<keyword evidence="1" id="KW-0472">Membrane</keyword>
<keyword evidence="3" id="KW-1185">Reference proteome</keyword>
<gene>
    <name evidence="2" type="ORF">CHS0354_009993</name>
</gene>
<name>A0AAE0VTA0_9BIVA</name>
<evidence type="ECO:0000313" key="2">
    <source>
        <dbReference type="EMBL" id="KAK3589349.1"/>
    </source>
</evidence>
<proteinExistence type="predicted"/>